<proteinExistence type="predicted"/>
<sequence>MLYPNMTTTAMFLSCTQPPTTLLPVTQTTYTTVYETVMQAACPTSQWMTTYTVTDTYTGNPTNYVTPTIPQGYVVTTVVCPGCKPMETMTVTQPAETYPVSVMTSNGITTTLTVTPTATPSMGSPATYATGTKSAGSTVTAVPATPGYPGSGPSYPVPCSGSGCSSSGGNTTPKPPASCGGSGCKNGTYTTVPPAVVTAGAPPRHGAFELLSGLVLLAGHFFLL</sequence>
<gene>
    <name evidence="1" type="ORF">F4821DRAFT_255701</name>
</gene>
<dbReference type="Proteomes" id="UP001497680">
    <property type="component" value="Unassembled WGS sequence"/>
</dbReference>
<reference evidence="1 2" key="1">
    <citation type="journal article" date="2022" name="New Phytol.">
        <title>Ecological generalism drives hyperdiversity of secondary metabolite gene clusters in xylarialean endophytes.</title>
        <authorList>
            <person name="Franco M.E.E."/>
            <person name="Wisecaver J.H."/>
            <person name="Arnold A.E."/>
            <person name="Ju Y.M."/>
            <person name="Slot J.C."/>
            <person name="Ahrendt S."/>
            <person name="Moore L.P."/>
            <person name="Eastman K.E."/>
            <person name="Scott K."/>
            <person name="Konkel Z."/>
            <person name="Mondo S.J."/>
            <person name="Kuo A."/>
            <person name="Hayes R.D."/>
            <person name="Haridas S."/>
            <person name="Andreopoulos B."/>
            <person name="Riley R."/>
            <person name="LaButti K."/>
            <person name="Pangilinan J."/>
            <person name="Lipzen A."/>
            <person name="Amirebrahimi M."/>
            <person name="Yan J."/>
            <person name="Adam C."/>
            <person name="Keymanesh K."/>
            <person name="Ng V."/>
            <person name="Louie K."/>
            <person name="Northen T."/>
            <person name="Drula E."/>
            <person name="Henrissat B."/>
            <person name="Hsieh H.M."/>
            <person name="Youens-Clark K."/>
            <person name="Lutzoni F."/>
            <person name="Miadlikowska J."/>
            <person name="Eastwood D.C."/>
            <person name="Hamelin R.C."/>
            <person name="Grigoriev I.V."/>
            <person name="U'Ren J.M."/>
        </authorList>
    </citation>
    <scope>NUCLEOTIDE SEQUENCE [LARGE SCALE GENOMIC DNA]</scope>
    <source>
        <strain evidence="1 2">ER1909</strain>
    </source>
</reference>
<dbReference type="EMBL" id="MU394289">
    <property type="protein sequence ID" value="KAI6090956.1"/>
    <property type="molecule type" value="Genomic_DNA"/>
</dbReference>
<evidence type="ECO:0000313" key="1">
    <source>
        <dbReference type="EMBL" id="KAI6090956.1"/>
    </source>
</evidence>
<organism evidence="1 2">
    <name type="scientific">Hypoxylon rubiginosum</name>
    <dbReference type="NCBI Taxonomy" id="110542"/>
    <lineage>
        <taxon>Eukaryota</taxon>
        <taxon>Fungi</taxon>
        <taxon>Dikarya</taxon>
        <taxon>Ascomycota</taxon>
        <taxon>Pezizomycotina</taxon>
        <taxon>Sordariomycetes</taxon>
        <taxon>Xylariomycetidae</taxon>
        <taxon>Xylariales</taxon>
        <taxon>Hypoxylaceae</taxon>
        <taxon>Hypoxylon</taxon>
    </lineage>
</organism>
<name>A0ACC0DE50_9PEZI</name>
<evidence type="ECO:0000313" key="2">
    <source>
        <dbReference type="Proteomes" id="UP001497680"/>
    </source>
</evidence>
<accession>A0ACC0DE50</accession>
<comment type="caution">
    <text evidence="1">The sequence shown here is derived from an EMBL/GenBank/DDBJ whole genome shotgun (WGS) entry which is preliminary data.</text>
</comment>
<keyword evidence="2" id="KW-1185">Reference proteome</keyword>
<protein>
    <submittedName>
        <fullName evidence="1">Uncharacterized protein</fullName>
    </submittedName>
</protein>